<evidence type="ECO:0000256" key="10">
    <source>
        <dbReference type="ARBA" id="ARBA00023004"/>
    </source>
</evidence>
<dbReference type="SUPFAM" id="SSF56014">
    <property type="entry name" value="Nitrite and sulphite reductase 4Fe-4S domain-like"/>
    <property type="match status" value="2"/>
</dbReference>
<dbReference type="EMBL" id="JAGEPF010000021">
    <property type="protein sequence ID" value="MBO2462415.1"/>
    <property type="molecule type" value="Genomic_DNA"/>
</dbReference>
<comment type="cofactor">
    <cofactor evidence="1">
        <name>[4Fe-4S] cluster</name>
        <dbReference type="ChEBI" id="CHEBI:49883"/>
    </cofactor>
</comment>
<keyword evidence="16" id="KW-1185">Reference proteome</keyword>
<evidence type="ECO:0000256" key="4">
    <source>
        <dbReference type="ARBA" id="ARBA00012353"/>
    </source>
</evidence>
<dbReference type="Pfam" id="PF03460">
    <property type="entry name" value="NIR_SIR_ferr"/>
    <property type="match status" value="2"/>
</dbReference>
<dbReference type="PRINTS" id="PR00397">
    <property type="entry name" value="SIROHAEM"/>
</dbReference>
<feature type="domain" description="Nitrite/Sulfite reductase ferredoxin-like" evidence="14">
    <location>
        <begin position="341"/>
        <end position="405"/>
    </location>
</feature>
<feature type="domain" description="Nitrite/sulphite reductase 4Fe-4S" evidence="13">
    <location>
        <begin position="418"/>
        <end position="540"/>
    </location>
</feature>
<dbReference type="Gene3D" id="3.30.413.10">
    <property type="entry name" value="Sulfite Reductase Hemoprotein, domain 1"/>
    <property type="match status" value="2"/>
</dbReference>
<keyword evidence="8" id="KW-0883">Thioether bond</keyword>
<evidence type="ECO:0000259" key="13">
    <source>
        <dbReference type="Pfam" id="PF01077"/>
    </source>
</evidence>
<dbReference type="InterPro" id="IPR051329">
    <property type="entry name" value="NIR_SIR_4Fe-4S"/>
</dbReference>
<dbReference type="PROSITE" id="PS00365">
    <property type="entry name" value="NIR_SIR"/>
    <property type="match status" value="2"/>
</dbReference>
<organism evidence="15 16">
    <name type="scientific">Actinomadura violacea</name>
    <dbReference type="NCBI Taxonomy" id="2819934"/>
    <lineage>
        <taxon>Bacteria</taxon>
        <taxon>Bacillati</taxon>
        <taxon>Actinomycetota</taxon>
        <taxon>Actinomycetes</taxon>
        <taxon>Streptosporangiales</taxon>
        <taxon>Thermomonosporaceae</taxon>
        <taxon>Actinomadura</taxon>
    </lineage>
</organism>
<evidence type="ECO:0000256" key="1">
    <source>
        <dbReference type="ARBA" id="ARBA00001966"/>
    </source>
</evidence>
<keyword evidence="10" id="KW-0408">Iron</keyword>
<dbReference type="PANTHER" id="PTHR32439">
    <property type="entry name" value="FERREDOXIN--NITRITE REDUCTASE, CHLOROPLASTIC"/>
    <property type="match status" value="1"/>
</dbReference>
<reference evidence="15 16" key="1">
    <citation type="submission" date="2021-03" db="EMBL/GenBank/DDBJ databases">
        <title>Actinomadura violae sp. nov., isolated from lichen in Thailand.</title>
        <authorList>
            <person name="Kanchanasin P."/>
            <person name="Saeng-In P."/>
            <person name="Phongsopitanun W."/>
            <person name="Yuki M."/>
            <person name="Kudo T."/>
            <person name="Ohkuma M."/>
            <person name="Tanasupawat S."/>
        </authorList>
    </citation>
    <scope>NUCLEOTIDE SEQUENCE [LARGE SCALE GENOMIC DNA]</scope>
    <source>
        <strain evidence="15 16">LCR2-06</strain>
    </source>
</reference>
<dbReference type="Pfam" id="PF01077">
    <property type="entry name" value="NIR_SIR"/>
    <property type="match status" value="2"/>
</dbReference>
<gene>
    <name evidence="15" type="ORF">J4709_33080</name>
</gene>
<dbReference type="InterPro" id="IPR006066">
    <property type="entry name" value="NO2/SO3_Rdtase_FeS/sirohaem_BS"/>
</dbReference>
<dbReference type="SUPFAM" id="SSF55124">
    <property type="entry name" value="Nitrite/Sulfite reductase N-terminal domain-like"/>
    <property type="match status" value="2"/>
</dbReference>
<evidence type="ECO:0000256" key="11">
    <source>
        <dbReference type="ARBA" id="ARBA00023014"/>
    </source>
</evidence>
<dbReference type="InterPro" id="IPR045854">
    <property type="entry name" value="NO2/SO3_Rdtase_4Fe4S_sf"/>
</dbReference>
<dbReference type="PANTHER" id="PTHR32439:SF0">
    <property type="entry name" value="FERREDOXIN--NITRITE REDUCTASE, CHLOROPLASTIC"/>
    <property type="match status" value="1"/>
</dbReference>
<dbReference type="InterPro" id="IPR005117">
    <property type="entry name" value="NiRdtase/SiRdtase_haem-b_fer"/>
</dbReference>
<evidence type="ECO:0000256" key="12">
    <source>
        <dbReference type="ARBA" id="ARBA00049518"/>
    </source>
</evidence>
<proteinExistence type="inferred from homology"/>
<keyword evidence="11" id="KW-0411">Iron-sulfur</keyword>
<protein>
    <recommendedName>
        <fullName evidence="4">assimilatory sulfite reductase (ferredoxin)</fullName>
        <ecNumber evidence="4">1.8.7.1</ecNumber>
    </recommendedName>
</protein>
<comment type="caution">
    <text evidence="15">The sequence shown here is derived from an EMBL/GenBank/DDBJ whole genome shotgun (WGS) entry which is preliminary data.</text>
</comment>
<evidence type="ECO:0000259" key="14">
    <source>
        <dbReference type="Pfam" id="PF03460"/>
    </source>
</evidence>
<comment type="function">
    <text evidence="2">Catalyzes the reduction of sulfite to sulfide, a step in the biosynthesis of sulfur-containing amino acids and cofactors.</text>
</comment>
<name>A0ABS3S2E4_9ACTN</name>
<dbReference type="InterPro" id="IPR006067">
    <property type="entry name" value="NO2/SO3_Rdtase_4Fe4S_dom"/>
</dbReference>
<keyword evidence="9" id="KW-0560">Oxidoreductase</keyword>
<evidence type="ECO:0000256" key="8">
    <source>
        <dbReference type="ARBA" id="ARBA00022784"/>
    </source>
</evidence>
<accession>A0ABS3S2E4</accession>
<dbReference type="EC" id="1.8.7.1" evidence="4"/>
<keyword evidence="7" id="KW-0479">Metal-binding</keyword>
<evidence type="ECO:0000256" key="9">
    <source>
        <dbReference type="ARBA" id="ARBA00023002"/>
    </source>
</evidence>
<comment type="similarity">
    <text evidence="3">Belongs to the nitrite and sulfite reductase 4Fe-4S domain family.</text>
</comment>
<dbReference type="Proteomes" id="UP000680206">
    <property type="component" value="Unassembled WGS sequence"/>
</dbReference>
<dbReference type="InterPro" id="IPR036136">
    <property type="entry name" value="Nit/Sulf_reduc_fer-like_dom_sf"/>
</dbReference>
<evidence type="ECO:0000256" key="7">
    <source>
        <dbReference type="ARBA" id="ARBA00022723"/>
    </source>
</evidence>
<keyword evidence="5" id="KW-0004">4Fe-4S</keyword>
<evidence type="ECO:0000256" key="2">
    <source>
        <dbReference type="ARBA" id="ARBA00003247"/>
    </source>
</evidence>
<dbReference type="RefSeq" id="WP_208246627.1">
    <property type="nucleotide sequence ID" value="NZ_JAGEPF010000021.1"/>
</dbReference>
<feature type="domain" description="Nitrite/sulphite reductase 4Fe-4S" evidence="13">
    <location>
        <begin position="166"/>
        <end position="316"/>
    </location>
</feature>
<dbReference type="Gene3D" id="3.90.480.20">
    <property type="match status" value="1"/>
</dbReference>
<sequence length="555" mass="62107">MRTRAVPPAIKRKKGEGQWALGYREPLNKNEENKKNDDGLNVRRRIIDVYSKNGFDSIDPADLRGRFRWMGLYTQRKPGIDGGKTGALEDEELEDKYFMMRIRIDGGQLDGPQLRAIADISTLYARGTADITDRHNVQLHWVRIEDVPAIWDRLAEVGLHTTEACGDVPRTIIGCPLAGIAEDELIDATPNLRDIHDRYIGSPEFSNLPRKYKTALSGCTSHCTVHEINDIAFVGVVNENGETGYQVFVGGGLSTNPMFSKSLGVFVRPEQTHEIWHGVTSIFRDYGYRRLRSRARLKFLMKDWGPEKFREVLEKEYLGYALPDGPEPAAPRPGRDHTGVHRQKDGNYYVGFAPRVGRVNGELLGVIADLANEYGSGRVRTTLEQKLVILDVPQERTEELAAKLAGHDLHVNPSVFRRHMMACTGIEFCKLAITNTKQRAMDLMDELEKRLPDFDQPLTININGCPNSCARVQVADIGLKGQLVVDENGDQVEGFQISLGGQLGGAFGKKVRGLKTTSAGLTDYVERVVRKFDEQRTDGETFAEWAGRADEADLK</sequence>
<evidence type="ECO:0000313" key="16">
    <source>
        <dbReference type="Proteomes" id="UP000680206"/>
    </source>
</evidence>
<feature type="domain" description="Nitrite/Sulfite reductase ferredoxin-like" evidence="14">
    <location>
        <begin position="94"/>
        <end position="157"/>
    </location>
</feature>
<evidence type="ECO:0000313" key="15">
    <source>
        <dbReference type="EMBL" id="MBO2462415.1"/>
    </source>
</evidence>
<evidence type="ECO:0000256" key="6">
    <source>
        <dbReference type="ARBA" id="ARBA00022617"/>
    </source>
</evidence>
<comment type="catalytic activity">
    <reaction evidence="12">
        <text>hydrogen sulfide + 6 oxidized [2Fe-2S]-[ferredoxin] + 3 H2O = sulfite + 6 reduced [2Fe-2S]-[ferredoxin] + 7 H(+)</text>
        <dbReference type="Rhea" id="RHEA:23132"/>
        <dbReference type="Rhea" id="RHEA-COMP:10000"/>
        <dbReference type="Rhea" id="RHEA-COMP:10001"/>
        <dbReference type="ChEBI" id="CHEBI:15377"/>
        <dbReference type="ChEBI" id="CHEBI:15378"/>
        <dbReference type="ChEBI" id="CHEBI:17359"/>
        <dbReference type="ChEBI" id="CHEBI:29919"/>
        <dbReference type="ChEBI" id="CHEBI:33737"/>
        <dbReference type="ChEBI" id="CHEBI:33738"/>
        <dbReference type="EC" id="1.8.7.1"/>
    </reaction>
</comment>
<keyword evidence="6" id="KW-0349">Heme</keyword>
<evidence type="ECO:0000256" key="5">
    <source>
        <dbReference type="ARBA" id="ARBA00022485"/>
    </source>
</evidence>
<evidence type="ECO:0000256" key="3">
    <source>
        <dbReference type="ARBA" id="ARBA00010429"/>
    </source>
</evidence>